<protein>
    <submittedName>
        <fullName evidence="2">Sulfate-binding protein</fullName>
    </submittedName>
</protein>
<sequence length="98" mass="10857">FSFAFPGPSRPTSPTNHCPLGTTPNPSGVPFTVYGVNNVPDLHGDPFHANLVLFVAGNQFMVMPELISAFKKRYPEVRHVFYETSPPESLLARSRKEV</sequence>
<proteinExistence type="predicted"/>
<name>T1BKP2_9ZZZZ</name>
<reference evidence="2" key="1">
    <citation type="submission" date="2013-08" db="EMBL/GenBank/DDBJ databases">
        <authorList>
            <person name="Mendez C."/>
            <person name="Richter M."/>
            <person name="Ferrer M."/>
            <person name="Sanchez J."/>
        </authorList>
    </citation>
    <scope>NUCLEOTIDE SEQUENCE</scope>
</reference>
<organism evidence="2">
    <name type="scientific">mine drainage metagenome</name>
    <dbReference type="NCBI Taxonomy" id="410659"/>
    <lineage>
        <taxon>unclassified sequences</taxon>
        <taxon>metagenomes</taxon>
        <taxon>ecological metagenomes</taxon>
    </lineage>
</organism>
<accession>T1BKP2</accession>
<dbReference type="AlphaFoldDB" id="T1BKP2"/>
<gene>
    <name evidence="2" type="ORF">B1A_07049</name>
</gene>
<feature type="compositionally biased region" description="Polar residues" evidence="1">
    <location>
        <begin position="10"/>
        <end position="23"/>
    </location>
</feature>
<evidence type="ECO:0000313" key="2">
    <source>
        <dbReference type="EMBL" id="EQD69063.1"/>
    </source>
</evidence>
<feature type="region of interest" description="Disordered" evidence="1">
    <location>
        <begin position="1"/>
        <end position="23"/>
    </location>
</feature>
<feature type="non-terminal residue" evidence="2">
    <location>
        <position position="1"/>
    </location>
</feature>
<reference evidence="2" key="2">
    <citation type="journal article" date="2014" name="ISME J.">
        <title>Microbial stratification in low pH oxic and suboxic macroscopic growths along an acid mine drainage.</title>
        <authorList>
            <person name="Mendez-Garcia C."/>
            <person name="Mesa V."/>
            <person name="Sprenger R.R."/>
            <person name="Richter M."/>
            <person name="Diez M.S."/>
            <person name="Solano J."/>
            <person name="Bargiela R."/>
            <person name="Golyshina O.V."/>
            <person name="Manteca A."/>
            <person name="Ramos J.L."/>
            <person name="Gallego J.R."/>
            <person name="Llorente I."/>
            <person name="Martins Dos Santos V.A."/>
            <person name="Jensen O.N."/>
            <person name="Pelaez A.I."/>
            <person name="Sanchez J."/>
            <person name="Ferrer M."/>
        </authorList>
    </citation>
    <scope>NUCLEOTIDE SEQUENCE</scope>
</reference>
<evidence type="ECO:0000256" key="1">
    <source>
        <dbReference type="SAM" id="MobiDB-lite"/>
    </source>
</evidence>
<dbReference type="EMBL" id="AUZX01005097">
    <property type="protein sequence ID" value="EQD69063.1"/>
    <property type="molecule type" value="Genomic_DNA"/>
</dbReference>
<comment type="caution">
    <text evidence="2">The sequence shown here is derived from an EMBL/GenBank/DDBJ whole genome shotgun (WGS) entry which is preliminary data.</text>
</comment>